<feature type="transmembrane region" description="Helical" evidence="1">
    <location>
        <begin position="242"/>
        <end position="258"/>
    </location>
</feature>
<evidence type="ECO:0000259" key="3">
    <source>
        <dbReference type="Pfam" id="PF19040"/>
    </source>
</evidence>
<feature type="transmembrane region" description="Helical" evidence="1">
    <location>
        <begin position="94"/>
        <end position="113"/>
    </location>
</feature>
<evidence type="ECO:0008006" key="6">
    <source>
        <dbReference type="Google" id="ProtNLM"/>
    </source>
</evidence>
<comment type="caution">
    <text evidence="4">The sequence shown here is derived from an EMBL/GenBank/DDBJ whole genome shotgun (WGS) entry which is preliminary data.</text>
</comment>
<feature type="transmembrane region" description="Helical" evidence="1">
    <location>
        <begin position="52"/>
        <end position="73"/>
    </location>
</feature>
<dbReference type="Proteomes" id="UP000051401">
    <property type="component" value="Unassembled WGS sequence"/>
</dbReference>
<feature type="domain" description="Acyltransferase 3" evidence="2">
    <location>
        <begin position="27"/>
        <end position="342"/>
    </location>
</feature>
<evidence type="ECO:0000259" key="2">
    <source>
        <dbReference type="Pfam" id="PF01757"/>
    </source>
</evidence>
<evidence type="ECO:0000313" key="5">
    <source>
        <dbReference type="Proteomes" id="UP000051401"/>
    </source>
</evidence>
<feature type="transmembrane region" description="Helical" evidence="1">
    <location>
        <begin position="331"/>
        <end position="350"/>
    </location>
</feature>
<dbReference type="PATRIC" id="fig|540747.5.peg.4703"/>
<gene>
    <name evidence="4" type="ORF">XM52_09520</name>
</gene>
<accession>A0A0T5PAQ0</accession>
<dbReference type="SUPFAM" id="SSF52266">
    <property type="entry name" value="SGNH hydrolase"/>
    <property type="match status" value="1"/>
</dbReference>
<dbReference type="InterPro" id="IPR043968">
    <property type="entry name" value="SGNH"/>
</dbReference>
<dbReference type="Pfam" id="PF19040">
    <property type="entry name" value="SGNH"/>
    <property type="match status" value="1"/>
</dbReference>
<dbReference type="InterPro" id="IPR002656">
    <property type="entry name" value="Acyl_transf_3_dom"/>
</dbReference>
<dbReference type="PANTHER" id="PTHR23028:SF53">
    <property type="entry name" value="ACYL_TRANSF_3 DOMAIN-CONTAINING PROTEIN"/>
    <property type="match status" value="1"/>
</dbReference>
<keyword evidence="1" id="KW-1133">Transmembrane helix</keyword>
<protein>
    <recommendedName>
        <fullName evidence="6">O-acetyltransferase OatA</fullName>
    </recommendedName>
</protein>
<dbReference type="PANTHER" id="PTHR23028">
    <property type="entry name" value="ACETYLTRANSFERASE"/>
    <property type="match status" value="1"/>
</dbReference>
<evidence type="ECO:0000313" key="4">
    <source>
        <dbReference type="EMBL" id="KRS18361.1"/>
    </source>
</evidence>
<proteinExistence type="predicted"/>
<feature type="domain" description="SGNH" evidence="3">
    <location>
        <begin position="423"/>
        <end position="658"/>
    </location>
</feature>
<feature type="transmembrane region" description="Helical" evidence="1">
    <location>
        <begin position="305"/>
        <end position="325"/>
    </location>
</feature>
<dbReference type="AlphaFoldDB" id="A0A0T5PAQ0"/>
<feature type="transmembrane region" description="Helical" evidence="1">
    <location>
        <begin position="211"/>
        <end position="230"/>
    </location>
</feature>
<dbReference type="GO" id="GO:0016747">
    <property type="term" value="F:acyltransferase activity, transferring groups other than amino-acyl groups"/>
    <property type="evidence" value="ECO:0007669"/>
    <property type="project" value="InterPro"/>
</dbReference>
<keyword evidence="1" id="KW-0472">Membrane</keyword>
<feature type="transmembrane region" description="Helical" evidence="1">
    <location>
        <begin position="153"/>
        <end position="174"/>
    </location>
</feature>
<dbReference type="STRING" id="540747.SAMN04488031_101750"/>
<dbReference type="GO" id="GO:0016020">
    <property type="term" value="C:membrane"/>
    <property type="evidence" value="ECO:0007669"/>
    <property type="project" value="TreeGrafter"/>
</dbReference>
<dbReference type="InterPro" id="IPR050879">
    <property type="entry name" value="Acyltransferase_3"/>
</dbReference>
<feature type="transmembrane region" description="Helical" evidence="1">
    <location>
        <begin position="264"/>
        <end position="284"/>
    </location>
</feature>
<feature type="transmembrane region" description="Helical" evidence="1">
    <location>
        <begin position="181"/>
        <end position="199"/>
    </location>
</feature>
<sequence>MAGGRGGCSAAKLREITEMSDLAYRRELDGVRAIAVLSVVLFHVGYPDMTGGFVGVDIFFVLSGYLICGQTYMRLEAGTYSVTEFFARRIRRLSTAYALCFLVTALLANAFFLRSEMGVVADGFLGSITFTNNYNLLNSVGYFSTPAHENPFLHTWSLSIEEQFYIVLPMLILLTRRNRVTFAWLLSVLFVVSLALTLFSGDLIYDREERFFASSFRVWELAAGGLIFLVTYHRLIPAKLPLMPLVGLALVVVPVKFLDASYLYPGWATVLPVLGTVVLIAFAAPGHSWVAKALAVRPMAYIGRISYGTYLWHWPVIVGALYYGVTLTDEIRAVLVLVSLALGAVSYHFVEMPVRRISVRGEGKKRLYMLFAGQALVLLGLAVYLMYQPGKAGAGEDARLEALKAEVMNVHPGWDACWGQDSPETFCTLGVEGEEPAYVLWGDSMANSAFEAFDAYGEEHDQAGYMITKAACAPLSGAGTKPDCIAFNDRIFEYLESAPPMDVFLFARWSFYAEGYGHRGDRSGQVALLGPDGSAAEENFPLFAESLSAAVARVAEKHRVIVINHVPEFPTSVPKSMLRTMRFGSEPLNLTVEQFESRTGRTVEAVRQAAEENGAVHVAPAELFCNDTVCHHEVEDVPLFIDNVHLGPRGNDLLLQAVDAALETEGQ</sequence>
<dbReference type="GO" id="GO:0009103">
    <property type="term" value="P:lipopolysaccharide biosynthetic process"/>
    <property type="evidence" value="ECO:0007669"/>
    <property type="project" value="TreeGrafter"/>
</dbReference>
<dbReference type="Pfam" id="PF01757">
    <property type="entry name" value="Acyl_transf_3"/>
    <property type="match status" value="1"/>
</dbReference>
<evidence type="ECO:0000256" key="1">
    <source>
        <dbReference type="SAM" id="Phobius"/>
    </source>
</evidence>
<keyword evidence="5" id="KW-1185">Reference proteome</keyword>
<organism evidence="4 5">
    <name type="scientific">Roseovarius indicus</name>
    <dbReference type="NCBI Taxonomy" id="540747"/>
    <lineage>
        <taxon>Bacteria</taxon>
        <taxon>Pseudomonadati</taxon>
        <taxon>Pseudomonadota</taxon>
        <taxon>Alphaproteobacteria</taxon>
        <taxon>Rhodobacterales</taxon>
        <taxon>Roseobacteraceae</taxon>
        <taxon>Roseovarius</taxon>
    </lineage>
</organism>
<keyword evidence="1" id="KW-0812">Transmembrane</keyword>
<feature type="transmembrane region" description="Helical" evidence="1">
    <location>
        <begin position="370"/>
        <end position="387"/>
    </location>
</feature>
<name>A0A0T5PAQ0_9RHOB</name>
<reference evidence="4 5" key="1">
    <citation type="submission" date="2015-04" db="EMBL/GenBank/DDBJ databases">
        <title>The draft genome sequence of Roseovarius indicus B108T.</title>
        <authorList>
            <person name="Li G."/>
            <person name="Lai Q."/>
            <person name="Shao Z."/>
            <person name="Yan P."/>
        </authorList>
    </citation>
    <scope>NUCLEOTIDE SEQUENCE [LARGE SCALE GENOMIC DNA]</scope>
    <source>
        <strain evidence="4 5">B108</strain>
    </source>
</reference>
<dbReference type="EMBL" id="LAXI01000004">
    <property type="protein sequence ID" value="KRS18361.1"/>
    <property type="molecule type" value="Genomic_DNA"/>
</dbReference>